<gene>
    <name evidence="1" type="ORF">L6164_032371</name>
</gene>
<proteinExistence type="predicted"/>
<accession>A0ACB9KNC3</accession>
<evidence type="ECO:0000313" key="1">
    <source>
        <dbReference type="EMBL" id="KAI4298856.1"/>
    </source>
</evidence>
<reference evidence="1 2" key="1">
    <citation type="journal article" date="2022" name="DNA Res.">
        <title>Chromosomal-level genome assembly of the orchid tree Bauhinia variegata (Leguminosae; Cercidoideae) supports the allotetraploid origin hypothesis of Bauhinia.</title>
        <authorList>
            <person name="Zhong Y."/>
            <person name="Chen Y."/>
            <person name="Zheng D."/>
            <person name="Pang J."/>
            <person name="Liu Y."/>
            <person name="Luo S."/>
            <person name="Meng S."/>
            <person name="Qian L."/>
            <person name="Wei D."/>
            <person name="Dai S."/>
            <person name="Zhou R."/>
        </authorList>
    </citation>
    <scope>NUCLEOTIDE SEQUENCE [LARGE SCALE GENOMIC DNA]</scope>
    <source>
        <strain evidence="1">BV-YZ2020</strain>
    </source>
</reference>
<evidence type="ECO:0000313" key="2">
    <source>
        <dbReference type="Proteomes" id="UP000828941"/>
    </source>
</evidence>
<dbReference type="Proteomes" id="UP000828941">
    <property type="component" value="Chromosome 13"/>
</dbReference>
<organism evidence="1 2">
    <name type="scientific">Bauhinia variegata</name>
    <name type="common">Purple orchid tree</name>
    <name type="synonym">Phanera variegata</name>
    <dbReference type="NCBI Taxonomy" id="167791"/>
    <lineage>
        <taxon>Eukaryota</taxon>
        <taxon>Viridiplantae</taxon>
        <taxon>Streptophyta</taxon>
        <taxon>Embryophyta</taxon>
        <taxon>Tracheophyta</taxon>
        <taxon>Spermatophyta</taxon>
        <taxon>Magnoliopsida</taxon>
        <taxon>eudicotyledons</taxon>
        <taxon>Gunneridae</taxon>
        <taxon>Pentapetalae</taxon>
        <taxon>rosids</taxon>
        <taxon>fabids</taxon>
        <taxon>Fabales</taxon>
        <taxon>Fabaceae</taxon>
        <taxon>Cercidoideae</taxon>
        <taxon>Cercideae</taxon>
        <taxon>Bauhiniinae</taxon>
        <taxon>Bauhinia</taxon>
    </lineage>
</organism>
<dbReference type="EMBL" id="CM039438">
    <property type="protein sequence ID" value="KAI4298856.1"/>
    <property type="molecule type" value="Genomic_DNA"/>
</dbReference>
<comment type="caution">
    <text evidence="1">The sequence shown here is derived from an EMBL/GenBank/DDBJ whole genome shotgun (WGS) entry which is preliminary data.</text>
</comment>
<name>A0ACB9KNC3_BAUVA</name>
<keyword evidence="2" id="KW-1185">Reference proteome</keyword>
<protein>
    <submittedName>
        <fullName evidence="1">Uncharacterized protein</fullName>
    </submittedName>
</protein>
<sequence length="99" mass="11249">MRREISAHCETCLYKSNKPDIFKTRNNAFPIKTIVATYFISEGGQGESININFLSKMCGPHDDRKSCIMKPDDGNIKIDKLAYLIAKKQLKQHKACRAT</sequence>